<protein>
    <submittedName>
        <fullName evidence="3">Uncharacterized protein</fullName>
    </submittedName>
</protein>
<gene>
    <name evidence="3" type="ORF">F511_30724</name>
</gene>
<organism evidence="3 4">
    <name type="scientific">Dorcoceras hygrometricum</name>
    <dbReference type="NCBI Taxonomy" id="472368"/>
    <lineage>
        <taxon>Eukaryota</taxon>
        <taxon>Viridiplantae</taxon>
        <taxon>Streptophyta</taxon>
        <taxon>Embryophyta</taxon>
        <taxon>Tracheophyta</taxon>
        <taxon>Spermatophyta</taxon>
        <taxon>Magnoliopsida</taxon>
        <taxon>eudicotyledons</taxon>
        <taxon>Gunneridae</taxon>
        <taxon>Pentapetalae</taxon>
        <taxon>asterids</taxon>
        <taxon>lamiids</taxon>
        <taxon>Lamiales</taxon>
        <taxon>Gesneriaceae</taxon>
        <taxon>Didymocarpoideae</taxon>
        <taxon>Trichosporeae</taxon>
        <taxon>Loxocarpinae</taxon>
        <taxon>Dorcoceras</taxon>
    </lineage>
</organism>
<reference evidence="3 4" key="1">
    <citation type="journal article" date="2015" name="Proc. Natl. Acad. Sci. U.S.A.">
        <title>The resurrection genome of Boea hygrometrica: A blueprint for survival of dehydration.</title>
        <authorList>
            <person name="Xiao L."/>
            <person name="Yang G."/>
            <person name="Zhang L."/>
            <person name="Yang X."/>
            <person name="Zhao S."/>
            <person name="Ji Z."/>
            <person name="Zhou Q."/>
            <person name="Hu M."/>
            <person name="Wang Y."/>
            <person name="Chen M."/>
            <person name="Xu Y."/>
            <person name="Jin H."/>
            <person name="Xiao X."/>
            <person name="Hu G."/>
            <person name="Bao F."/>
            <person name="Hu Y."/>
            <person name="Wan P."/>
            <person name="Li L."/>
            <person name="Deng X."/>
            <person name="Kuang T."/>
            <person name="Xiang C."/>
            <person name="Zhu J.K."/>
            <person name="Oliver M.J."/>
            <person name="He Y."/>
        </authorList>
    </citation>
    <scope>NUCLEOTIDE SEQUENCE [LARGE SCALE GENOMIC DNA]</scope>
    <source>
        <strain evidence="4">cv. XS01</strain>
    </source>
</reference>
<feature type="region of interest" description="Disordered" evidence="2">
    <location>
        <begin position="456"/>
        <end position="475"/>
    </location>
</feature>
<dbReference type="AlphaFoldDB" id="A0A2Z7B0P1"/>
<keyword evidence="1" id="KW-0175">Coiled coil</keyword>
<accession>A0A2Z7B0P1</accession>
<evidence type="ECO:0000256" key="1">
    <source>
        <dbReference type="SAM" id="Coils"/>
    </source>
</evidence>
<dbReference type="Proteomes" id="UP000250235">
    <property type="component" value="Unassembled WGS sequence"/>
</dbReference>
<sequence>MADQTSDDEVFDFSNIEFTREDLVTALNDMVKEYRKLSHSFEEAKAENMSLKSSSIESSSDEFEDIDSLKTELSKLTAENDVLKNETSELKSEIEILKQVVSAWNRSSRSLHKLNESQKLANDKSGLGFNSSEFSEGETSTQSQQAYDKFNKMSIVKANVIYDCFESIKYDDQNSPKLSDNGKAVIYESELVDFFKNGSVRDGLVVSTVNDVPVEISEQLFAETFELPVYGLAYLSEIPKDKIFDARSIVSISGEPDELASILFNILKKMVTAGSKQAKVFAIQISLLLENIPNLELGESSEFPASKILTEKTMHRFVSLNDKVGAEEAAGAPKPKAASKKRPAADVGAPVAKKKRTMRKKSSFSIDNLEIVSVAQEAVPIQIFVPITHAPAAKDISNQPAGETDGVNAVATDVDATAEKIDEQVAEPSADVETSVGESFEPAVEVIEDTALMGPAEEIQEVDSSADRDQPAATTEERHWFDLPYEDLMARFDAERQVVTASDTDEDIEQVDVFTDEEIEAEKPAFGTDVGNVQVRSVDKDQQLREQSLAHGLKWTRTCCSKIVEGSPRDRGAIIARTNTNTKSTCWIRTMIRVDGVWVVEPFCDQWVNIPRPVVCTEVSKQRSLVDFFPTMSEPLRILRKRWADICLEVVGFCASRRLLPVGSLHFCRSLSVVEPVFRVAPRQSPVFAMRMSQFCSVFIDFSLFSWLPTADITDFLSSIALDKTVFRSVQIAQNTVSVAPSVQMLDEPSSSDSSSDDILMDFADQDTAAAANSLPAATTPDVTNALNQLRASIDQIRERDDDDAKTKDTLLLHLSNFENHVIARLDAQYRVLGALRKASNDKRNLLSLELQSSHKQLGTQIVTTGLDVDDIRRVVKETHQELNAKINSLDEQVAATRNDLLEFSAQAQQSLNVITTQLSELVAYINRGGDNKKGESSSSHRPLPTHVHQSEGTG</sequence>
<feature type="coiled-coil region" evidence="1">
    <location>
        <begin position="27"/>
        <end position="100"/>
    </location>
</feature>
<feature type="coiled-coil region" evidence="1">
    <location>
        <begin position="873"/>
        <end position="900"/>
    </location>
</feature>
<feature type="region of interest" description="Disordered" evidence="2">
    <location>
        <begin position="930"/>
        <end position="955"/>
    </location>
</feature>
<evidence type="ECO:0000313" key="3">
    <source>
        <dbReference type="EMBL" id="KZV27186.1"/>
    </source>
</evidence>
<feature type="region of interest" description="Disordered" evidence="2">
    <location>
        <begin position="328"/>
        <end position="353"/>
    </location>
</feature>
<keyword evidence="4" id="KW-1185">Reference proteome</keyword>
<name>A0A2Z7B0P1_9LAMI</name>
<dbReference type="EMBL" id="KV010648">
    <property type="protein sequence ID" value="KZV27186.1"/>
    <property type="molecule type" value="Genomic_DNA"/>
</dbReference>
<evidence type="ECO:0000256" key="2">
    <source>
        <dbReference type="SAM" id="MobiDB-lite"/>
    </source>
</evidence>
<feature type="compositionally biased region" description="Basic and acidic residues" evidence="2">
    <location>
        <begin position="465"/>
        <end position="475"/>
    </location>
</feature>
<dbReference type="Gene3D" id="6.10.250.2910">
    <property type="match status" value="1"/>
</dbReference>
<evidence type="ECO:0000313" key="4">
    <source>
        <dbReference type="Proteomes" id="UP000250235"/>
    </source>
</evidence>
<proteinExistence type="predicted"/>